<keyword evidence="2" id="KW-0560">Oxidoreductase</keyword>
<dbReference type="InterPro" id="IPR036291">
    <property type="entry name" value="NAD(P)-bd_dom_sf"/>
</dbReference>
<dbReference type="RefSeq" id="WP_184750263.1">
    <property type="nucleotide sequence ID" value="NZ_BAAAJR010000010.1"/>
</dbReference>
<proteinExistence type="inferred from homology"/>
<dbReference type="InterPro" id="IPR002347">
    <property type="entry name" value="SDR_fam"/>
</dbReference>
<dbReference type="Pfam" id="PF13561">
    <property type="entry name" value="adh_short_C2"/>
    <property type="match status" value="1"/>
</dbReference>
<protein>
    <submittedName>
        <fullName evidence="4">NAD(P)-dependent dehydrogenase (Short-subunit alcohol dehydrogenase family)</fullName>
    </submittedName>
</protein>
<sequence length="256" mass="26314">MQQQDLQGRVIVVTGGARGAGRAICERAAAAGARVVVADLDEAGAVETARRITDAGGEARGIRVDVADQQSFRAAFDLAEQEWERVDGVVNNAGLMVVGAIDEVSVEDFDRAMGVNARGAFLGAKLAVERFRRHGGGSIVNITSISGEVGLAGQVAYCASKGAVKMLTKQLAVDLAGEGIRCNAVSPGSIGGEFLDGYLAGLPDPEAARDGILSSHPMGRACAPEEIAEPVVFLLSDRASFITGAVLAADGGYTAQ</sequence>
<dbReference type="SUPFAM" id="SSF51735">
    <property type="entry name" value="NAD(P)-binding Rossmann-fold domains"/>
    <property type="match status" value="1"/>
</dbReference>
<reference evidence="4 5" key="1">
    <citation type="submission" date="2020-08" db="EMBL/GenBank/DDBJ databases">
        <title>Sequencing the genomes of 1000 actinobacteria strains.</title>
        <authorList>
            <person name="Klenk H.-P."/>
        </authorList>
    </citation>
    <scope>NUCLEOTIDE SEQUENCE [LARGE SCALE GENOMIC DNA]</scope>
    <source>
        <strain evidence="4 5">DSM 12511</strain>
    </source>
</reference>
<accession>A0A7X0FPZ5</accession>
<evidence type="ECO:0000313" key="4">
    <source>
        <dbReference type="EMBL" id="MBB6391090.1"/>
    </source>
</evidence>
<dbReference type="AlphaFoldDB" id="A0A7X0FPZ5"/>
<dbReference type="PANTHER" id="PTHR43639:SF1">
    <property type="entry name" value="SHORT-CHAIN DEHYDROGENASE_REDUCTASE FAMILY PROTEIN"/>
    <property type="match status" value="1"/>
</dbReference>
<evidence type="ECO:0000259" key="3">
    <source>
        <dbReference type="SMART" id="SM00822"/>
    </source>
</evidence>
<comment type="similarity">
    <text evidence="1">Belongs to the short-chain dehydrogenases/reductases (SDR) family.</text>
</comment>
<evidence type="ECO:0000256" key="2">
    <source>
        <dbReference type="ARBA" id="ARBA00023002"/>
    </source>
</evidence>
<feature type="domain" description="Ketoreductase" evidence="3">
    <location>
        <begin position="9"/>
        <end position="227"/>
    </location>
</feature>
<evidence type="ECO:0000256" key="1">
    <source>
        <dbReference type="ARBA" id="ARBA00006484"/>
    </source>
</evidence>
<gene>
    <name evidence="4" type="ORF">HD594_001403</name>
</gene>
<dbReference type="NCBIfam" id="NF005559">
    <property type="entry name" value="PRK07231.1"/>
    <property type="match status" value="1"/>
</dbReference>
<dbReference type="PRINTS" id="PR00081">
    <property type="entry name" value="GDHRDH"/>
</dbReference>
<organism evidence="4 5">
    <name type="scientific">Microbacterium thalassium</name>
    <dbReference type="NCBI Taxonomy" id="362649"/>
    <lineage>
        <taxon>Bacteria</taxon>
        <taxon>Bacillati</taxon>
        <taxon>Actinomycetota</taxon>
        <taxon>Actinomycetes</taxon>
        <taxon>Micrococcales</taxon>
        <taxon>Microbacteriaceae</taxon>
        <taxon>Microbacterium</taxon>
    </lineage>
</organism>
<name>A0A7X0FPZ5_9MICO</name>
<dbReference type="GO" id="GO:0016491">
    <property type="term" value="F:oxidoreductase activity"/>
    <property type="evidence" value="ECO:0007669"/>
    <property type="project" value="UniProtKB-KW"/>
</dbReference>
<dbReference type="InterPro" id="IPR020904">
    <property type="entry name" value="Sc_DH/Rdtase_CS"/>
</dbReference>
<comment type="caution">
    <text evidence="4">The sequence shown here is derived from an EMBL/GenBank/DDBJ whole genome shotgun (WGS) entry which is preliminary data.</text>
</comment>
<evidence type="ECO:0000313" key="5">
    <source>
        <dbReference type="Proteomes" id="UP000537775"/>
    </source>
</evidence>
<dbReference type="FunFam" id="3.40.50.720:FF:000084">
    <property type="entry name" value="Short-chain dehydrogenase reductase"/>
    <property type="match status" value="1"/>
</dbReference>
<dbReference type="Gene3D" id="3.40.50.720">
    <property type="entry name" value="NAD(P)-binding Rossmann-like Domain"/>
    <property type="match status" value="1"/>
</dbReference>
<dbReference type="PANTHER" id="PTHR43639">
    <property type="entry name" value="OXIDOREDUCTASE, SHORT-CHAIN DEHYDROGENASE/REDUCTASE FAMILY (AFU_ORTHOLOGUE AFUA_5G02870)"/>
    <property type="match status" value="1"/>
</dbReference>
<dbReference type="InterPro" id="IPR057326">
    <property type="entry name" value="KR_dom"/>
</dbReference>
<dbReference type="SMART" id="SM00822">
    <property type="entry name" value="PKS_KR"/>
    <property type="match status" value="1"/>
</dbReference>
<keyword evidence="5" id="KW-1185">Reference proteome</keyword>
<dbReference type="Proteomes" id="UP000537775">
    <property type="component" value="Unassembled WGS sequence"/>
</dbReference>
<dbReference type="CDD" id="cd05233">
    <property type="entry name" value="SDR_c"/>
    <property type="match status" value="1"/>
</dbReference>
<dbReference type="PROSITE" id="PS00061">
    <property type="entry name" value="ADH_SHORT"/>
    <property type="match status" value="1"/>
</dbReference>
<dbReference type="PRINTS" id="PR00080">
    <property type="entry name" value="SDRFAMILY"/>
</dbReference>
<dbReference type="EMBL" id="JACHML010000001">
    <property type="protein sequence ID" value="MBB6391090.1"/>
    <property type="molecule type" value="Genomic_DNA"/>
</dbReference>